<accession>A0A5B7IW80</accession>
<organism evidence="1 2">
    <name type="scientific">Portunus trituberculatus</name>
    <name type="common">Swimming crab</name>
    <name type="synonym">Neptunus trituberculatus</name>
    <dbReference type="NCBI Taxonomy" id="210409"/>
    <lineage>
        <taxon>Eukaryota</taxon>
        <taxon>Metazoa</taxon>
        <taxon>Ecdysozoa</taxon>
        <taxon>Arthropoda</taxon>
        <taxon>Crustacea</taxon>
        <taxon>Multicrustacea</taxon>
        <taxon>Malacostraca</taxon>
        <taxon>Eumalacostraca</taxon>
        <taxon>Eucarida</taxon>
        <taxon>Decapoda</taxon>
        <taxon>Pleocyemata</taxon>
        <taxon>Brachyura</taxon>
        <taxon>Eubrachyura</taxon>
        <taxon>Portunoidea</taxon>
        <taxon>Portunidae</taxon>
        <taxon>Portuninae</taxon>
        <taxon>Portunus</taxon>
    </lineage>
</organism>
<comment type="caution">
    <text evidence="1">The sequence shown here is derived from an EMBL/GenBank/DDBJ whole genome shotgun (WGS) entry which is preliminary data.</text>
</comment>
<dbReference type="EMBL" id="VSRR010069226">
    <property type="protein sequence ID" value="MPC85687.1"/>
    <property type="molecule type" value="Genomic_DNA"/>
</dbReference>
<keyword evidence="2" id="KW-1185">Reference proteome</keyword>
<proteinExistence type="predicted"/>
<evidence type="ECO:0000313" key="2">
    <source>
        <dbReference type="Proteomes" id="UP000324222"/>
    </source>
</evidence>
<gene>
    <name evidence="1" type="ORF">E2C01_080471</name>
</gene>
<sequence length="151" mass="16621">MEERGAWTLDLIFPRSCPLFQMGPKRTIGHYSPARCLPIVFQLHSDRHYGLLIAVVWKSRPLGGGTLSLTPRRPRGHNEKGEGLRNGADEQMDMILVSFCIGSVQAFYVSPSSSSSSSFSDASSICSPLSPFFFVSLSRLPISLSLSQSRN</sequence>
<name>A0A5B7IW80_PORTR</name>
<reference evidence="1 2" key="1">
    <citation type="submission" date="2019-05" db="EMBL/GenBank/DDBJ databases">
        <title>Another draft genome of Portunus trituberculatus and its Hox gene families provides insights of decapod evolution.</title>
        <authorList>
            <person name="Jeong J.-H."/>
            <person name="Song I."/>
            <person name="Kim S."/>
            <person name="Choi T."/>
            <person name="Kim D."/>
            <person name="Ryu S."/>
            <person name="Kim W."/>
        </authorList>
    </citation>
    <scope>NUCLEOTIDE SEQUENCE [LARGE SCALE GENOMIC DNA]</scope>
    <source>
        <tissue evidence="1">Muscle</tissue>
    </source>
</reference>
<dbReference type="Proteomes" id="UP000324222">
    <property type="component" value="Unassembled WGS sequence"/>
</dbReference>
<evidence type="ECO:0000313" key="1">
    <source>
        <dbReference type="EMBL" id="MPC85687.1"/>
    </source>
</evidence>
<protein>
    <submittedName>
        <fullName evidence="1">Uncharacterized protein</fullName>
    </submittedName>
</protein>
<dbReference type="AlphaFoldDB" id="A0A5B7IW80"/>